<dbReference type="GO" id="GO:0008017">
    <property type="term" value="F:microtubule binding"/>
    <property type="evidence" value="ECO:0007669"/>
    <property type="project" value="TreeGrafter"/>
</dbReference>
<reference evidence="9 10" key="1">
    <citation type="submission" date="2006-10" db="EMBL/GenBank/DDBJ databases">
        <title>The Genome Sequence of Batrachochytrium dendrobatidis JEL423.</title>
        <authorList>
            <consortium name="The Broad Institute Genome Sequencing Platform"/>
            <person name="Birren B."/>
            <person name="Lander E."/>
            <person name="Galagan J."/>
            <person name="Cuomo C."/>
            <person name="Devon K."/>
            <person name="Jaffe D."/>
            <person name="Butler J."/>
            <person name="Alvarez P."/>
            <person name="Gnerre S."/>
            <person name="Grabherr M."/>
            <person name="Kleber M."/>
            <person name="Mauceli E."/>
            <person name="Brockman W."/>
            <person name="Young S."/>
            <person name="LaButti K."/>
            <person name="Sykes S."/>
            <person name="DeCaprio D."/>
            <person name="Crawford M."/>
            <person name="Koehrsen M."/>
            <person name="Engels R."/>
            <person name="Montgomery P."/>
            <person name="Pearson M."/>
            <person name="Howarth C."/>
            <person name="Larson L."/>
            <person name="White J."/>
            <person name="O'Leary S."/>
            <person name="Kodira C."/>
            <person name="Zeng Q."/>
            <person name="Yandava C."/>
            <person name="Alvarado L."/>
            <person name="Longcore J."/>
            <person name="James T."/>
        </authorList>
    </citation>
    <scope>NUCLEOTIDE SEQUENCE [LARGE SCALE GENOMIC DNA]</scope>
    <source>
        <strain evidence="9 10">JEL423</strain>
    </source>
</reference>
<protein>
    <recommendedName>
        <fullName evidence="3">Cilia- and flagella-associated protein 157</fullName>
    </recommendedName>
</protein>
<dbReference type="AlphaFoldDB" id="A0A177WY55"/>
<dbReference type="InterPro" id="IPR038844">
    <property type="entry name" value="CFAP157"/>
</dbReference>
<dbReference type="Proteomes" id="UP000077115">
    <property type="component" value="Unassembled WGS sequence"/>
</dbReference>
<dbReference type="STRING" id="403673.A0A177WY55"/>
<dbReference type="VEuPathDB" id="FungiDB:BDEG_27667"/>
<dbReference type="GO" id="GO:0036064">
    <property type="term" value="C:ciliary basal body"/>
    <property type="evidence" value="ECO:0007669"/>
    <property type="project" value="TreeGrafter"/>
</dbReference>
<evidence type="ECO:0000256" key="8">
    <source>
        <dbReference type="SAM" id="MobiDB-lite"/>
    </source>
</evidence>
<feature type="compositionally biased region" description="Polar residues" evidence="8">
    <location>
        <begin position="489"/>
        <end position="514"/>
    </location>
</feature>
<evidence type="ECO:0000313" key="9">
    <source>
        <dbReference type="EMBL" id="OAJ44441.1"/>
    </source>
</evidence>
<dbReference type="PANTHER" id="PTHR31954:SF1">
    <property type="entry name" value="CILIA- AND FLAGELLA-ASSOCIATED PROTEIN 157"/>
    <property type="match status" value="1"/>
</dbReference>
<evidence type="ECO:0000256" key="3">
    <source>
        <dbReference type="ARBA" id="ARBA00014087"/>
    </source>
</evidence>
<sequence length="635" mass="72212">MSAKTGKKGKKVEKNPQPASSANLFSLVAKWVRYLDKLELSSVKPGLDEPTLEYFEAKVRDLTEKNARVKLKCEELIRENEISANAQTKFNHDKQDIVEFLNIKVSEHEKMISVLESKAHQLEKEKQDYEIRTKSEMSSLKSAMQSELETMQTQFIHYKTLLEKKECEYRDTIHNIERKVLQDKNQMKREMLQKVNEAVANFRRVADQQMAETTKRAIRENMAITSQLKKMSSKTIELIAENDSLSTKMKRLRINNSLLSESEQELVKRNQANQRVIKMLVEKLKESDQMLELAFESEQVEPSNDFSKENTSDGHQMGGVEYLTEDMKEEIEALQYDYNILAARLTEVANVTDEMELTFGVNSNALQSEVLNTTHSEEYLQLKASLVATINREMQSEEQVFSDKIEPNSSPPQHDTQERIVENNSNLETFPQTSASRVDNIKESHINVEDSPSNAHGQDDRSDDEPVQNGSDSDSIEDRCVSFPPIGPTSYTCKVNTDGNSDNGKSGQNQNAEMRSNRNRRNMDQVVGFGKVHMTGYQKRVEKNYMNVIAKIPSKYTGLTIVSDSGRKDVGVQTKPLPFGQTPTSQYLLGELRPWGAVARCLPRSGVRSYQARPVVKSIQPESFISKKKSISSHS</sequence>
<feature type="coiled-coil region" evidence="7">
    <location>
        <begin position="59"/>
        <end position="132"/>
    </location>
</feature>
<dbReference type="OrthoDB" id="166611at2759"/>
<feature type="region of interest" description="Disordered" evidence="8">
    <location>
        <begin position="397"/>
        <end position="417"/>
    </location>
</feature>
<keyword evidence="5" id="KW-0969">Cilium</keyword>
<comment type="similarity">
    <text evidence="2">Belongs to the CFAP157 family.</text>
</comment>
<evidence type="ECO:0000313" key="10">
    <source>
        <dbReference type="Proteomes" id="UP000077115"/>
    </source>
</evidence>
<proteinExistence type="inferred from homology"/>
<evidence type="ECO:0000256" key="5">
    <source>
        <dbReference type="ARBA" id="ARBA00023069"/>
    </source>
</evidence>
<evidence type="ECO:0000256" key="4">
    <source>
        <dbReference type="ARBA" id="ARBA00023054"/>
    </source>
</evidence>
<dbReference type="PANTHER" id="PTHR31954">
    <property type="entry name" value="CILIA- AND FLAGELLA-ASSOCIATED PROTEIN 157"/>
    <property type="match status" value="1"/>
</dbReference>
<dbReference type="eggNOG" id="ENOG502QQK8">
    <property type="taxonomic scope" value="Eukaryota"/>
</dbReference>
<feature type="region of interest" description="Disordered" evidence="8">
    <location>
        <begin position="445"/>
        <end position="522"/>
    </location>
</feature>
<keyword evidence="4 7" id="KW-0175">Coiled coil</keyword>
<organism evidence="9 10">
    <name type="scientific">Batrachochytrium dendrobatidis (strain JEL423)</name>
    <dbReference type="NCBI Taxonomy" id="403673"/>
    <lineage>
        <taxon>Eukaryota</taxon>
        <taxon>Fungi</taxon>
        <taxon>Fungi incertae sedis</taxon>
        <taxon>Chytridiomycota</taxon>
        <taxon>Chytridiomycota incertae sedis</taxon>
        <taxon>Chytridiomycetes</taxon>
        <taxon>Rhizophydiales</taxon>
        <taxon>Rhizophydiales incertae sedis</taxon>
        <taxon>Batrachochytrium</taxon>
    </lineage>
</organism>
<evidence type="ECO:0000256" key="2">
    <source>
        <dbReference type="ARBA" id="ARBA00010841"/>
    </source>
</evidence>
<evidence type="ECO:0000256" key="6">
    <source>
        <dbReference type="ARBA" id="ARBA00023273"/>
    </source>
</evidence>
<evidence type="ECO:0000256" key="1">
    <source>
        <dbReference type="ARBA" id="ARBA00004138"/>
    </source>
</evidence>
<dbReference type="EMBL" id="DS022312">
    <property type="protein sequence ID" value="OAJ44441.1"/>
    <property type="molecule type" value="Genomic_DNA"/>
</dbReference>
<reference evidence="9 10" key="2">
    <citation type="submission" date="2016-05" db="EMBL/GenBank/DDBJ databases">
        <title>Lineage-specific infection strategies underlie the spectrum of fungal disease in amphibians.</title>
        <authorList>
            <person name="Cuomo C.A."/>
            <person name="Farrer R.A."/>
            <person name="James T."/>
            <person name="Longcore J."/>
            <person name="Birren B."/>
        </authorList>
    </citation>
    <scope>NUCLEOTIDE SEQUENCE [LARGE SCALE GENOMIC DNA]</scope>
    <source>
        <strain evidence="9 10">JEL423</strain>
    </source>
</reference>
<name>A0A177WY55_BATDL</name>
<accession>A0A177WY55</accession>
<keyword evidence="6" id="KW-0966">Cell projection</keyword>
<gene>
    <name evidence="9" type="ORF">BDEG_27667</name>
</gene>
<comment type="subcellular location">
    <subcellularLocation>
        <location evidence="1">Cell projection</location>
        <location evidence="1">Cilium</location>
    </subcellularLocation>
</comment>
<evidence type="ECO:0000256" key="7">
    <source>
        <dbReference type="SAM" id="Coils"/>
    </source>
</evidence>